<evidence type="ECO:0000256" key="2">
    <source>
        <dbReference type="ARBA" id="ARBA00022801"/>
    </source>
</evidence>
<feature type="binding site" evidence="4">
    <location>
        <position position="66"/>
    </location>
    <ligand>
        <name>Mg(2+)</name>
        <dbReference type="ChEBI" id="CHEBI:18420"/>
        <label>1</label>
        <note>catalytic</note>
    </ligand>
</feature>
<evidence type="ECO:0000256" key="3">
    <source>
        <dbReference type="ARBA" id="ARBA00022842"/>
    </source>
</evidence>
<dbReference type="SUPFAM" id="SSF56655">
    <property type="entry name" value="Carbohydrate phosphatase"/>
    <property type="match status" value="1"/>
</dbReference>
<reference evidence="6" key="1">
    <citation type="submission" date="2016-10" db="EMBL/GenBank/DDBJ databases">
        <authorList>
            <person name="Varghese N."/>
            <person name="Submissions S."/>
        </authorList>
    </citation>
    <scope>NUCLEOTIDE SEQUENCE [LARGE SCALE GENOMIC DNA]</scope>
    <source>
        <strain evidence="6">CGMCC 4.6858</strain>
    </source>
</reference>
<feature type="binding site" evidence="4">
    <location>
        <position position="205"/>
    </location>
    <ligand>
        <name>Mg(2+)</name>
        <dbReference type="ChEBI" id="CHEBI:18420"/>
        <label>1</label>
        <note>catalytic</note>
    </ligand>
</feature>
<gene>
    <name evidence="5" type="ORF">SAMN05421872_101278</name>
</gene>
<keyword evidence="1 4" id="KW-0479">Metal-binding</keyword>
<proteinExistence type="predicted"/>
<dbReference type="PANTHER" id="PTHR20854">
    <property type="entry name" value="INOSITOL MONOPHOSPHATASE"/>
    <property type="match status" value="1"/>
</dbReference>
<sequence>MRTDEVLTLLQDAAAEVIEPRFRALADDQVDEKGPGDLVTVADREAEVLITAALTDAYPDALVLGEEAAASDPGLLERFQAAEHAFTVDPVDGTRNFVHGSPDHAVMAAELRGGVVVRSWIWQPQHRVAYVAERGAGAWRDGVRLERPPLGEDLRGITSRRSWLGRALGTLRKLETTWVCCGVDYPKLVEGDADYVLYRGTKPWDHAPGSLLLTEAGGFVGTFSGEPYDARAPLPSGLVAAADRPTYDLVQGLLGALPGL</sequence>
<dbReference type="EMBL" id="FMZM01000001">
    <property type="protein sequence ID" value="SDC09884.1"/>
    <property type="molecule type" value="Genomic_DNA"/>
</dbReference>
<dbReference type="InterPro" id="IPR020583">
    <property type="entry name" value="Inositol_monoP_metal-BS"/>
</dbReference>
<dbReference type="InterPro" id="IPR000760">
    <property type="entry name" value="Inositol_monophosphatase-like"/>
</dbReference>
<dbReference type="Gene3D" id="3.30.540.10">
    <property type="entry name" value="Fructose-1,6-Bisphosphatase, subunit A, domain 1"/>
    <property type="match status" value="1"/>
</dbReference>
<feature type="binding site" evidence="4">
    <location>
        <position position="89"/>
    </location>
    <ligand>
        <name>Mg(2+)</name>
        <dbReference type="ChEBI" id="CHEBI:18420"/>
        <label>1</label>
        <note>catalytic</note>
    </ligand>
</feature>
<dbReference type="GO" id="GO:0007165">
    <property type="term" value="P:signal transduction"/>
    <property type="evidence" value="ECO:0007669"/>
    <property type="project" value="TreeGrafter"/>
</dbReference>
<keyword evidence="2" id="KW-0378">Hydrolase</keyword>
<dbReference type="Proteomes" id="UP000199034">
    <property type="component" value="Unassembled WGS sequence"/>
</dbReference>
<evidence type="ECO:0000313" key="6">
    <source>
        <dbReference type="Proteomes" id="UP000199034"/>
    </source>
</evidence>
<dbReference type="GO" id="GO:0046872">
    <property type="term" value="F:metal ion binding"/>
    <property type="evidence" value="ECO:0007669"/>
    <property type="project" value="UniProtKB-KW"/>
</dbReference>
<dbReference type="Pfam" id="PF00459">
    <property type="entry name" value="Inositol_P"/>
    <property type="match status" value="1"/>
</dbReference>
<dbReference type="OrthoDB" id="9772456at2"/>
<keyword evidence="6" id="KW-1185">Reference proteome</keyword>
<evidence type="ECO:0000256" key="4">
    <source>
        <dbReference type="PIRSR" id="PIRSR600760-2"/>
    </source>
</evidence>
<dbReference type="PRINTS" id="PR00377">
    <property type="entry name" value="IMPHPHTASES"/>
</dbReference>
<dbReference type="PANTHER" id="PTHR20854:SF4">
    <property type="entry name" value="INOSITOL-1-MONOPHOSPHATASE-RELATED"/>
    <property type="match status" value="1"/>
</dbReference>
<dbReference type="Gene3D" id="3.40.190.80">
    <property type="match status" value="1"/>
</dbReference>
<dbReference type="GO" id="GO:0008934">
    <property type="term" value="F:inositol monophosphate 1-phosphatase activity"/>
    <property type="evidence" value="ECO:0007669"/>
    <property type="project" value="TreeGrafter"/>
</dbReference>
<dbReference type="CDD" id="cd01637">
    <property type="entry name" value="IMPase_like"/>
    <property type="match status" value="1"/>
</dbReference>
<dbReference type="PROSITE" id="PS00629">
    <property type="entry name" value="IMP_1"/>
    <property type="match status" value="1"/>
</dbReference>
<keyword evidence="3 4" id="KW-0460">Magnesium</keyword>
<evidence type="ECO:0000313" key="5">
    <source>
        <dbReference type="EMBL" id="SDC09884.1"/>
    </source>
</evidence>
<organism evidence="5 6">
    <name type="scientific">Nocardioides lianchengensis</name>
    <dbReference type="NCBI Taxonomy" id="1045774"/>
    <lineage>
        <taxon>Bacteria</taxon>
        <taxon>Bacillati</taxon>
        <taxon>Actinomycetota</taxon>
        <taxon>Actinomycetes</taxon>
        <taxon>Propionibacteriales</taxon>
        <taxon>Nocardioidaceae</taxon>
        <taxon>Nocardioides</taxon>
    </lineage>
</organism>
<name>A0A1G6ITV1_9ACTN</name>
<feature type="binding site" evidence="4">
    <location>
        <position position="92"/>
    </location>
    <ligand>
        <name>Mg(2+)</name>
        <dbReference type="ChEBI" id="CHEBI:18420"/>
        <label>1</label>
        <note>catalytic</note>
    </ligand>
</feature>
<dbReference type="STRING" id="1045774.SAMN05421872_101278"/>
<dbReference type="RefSeq" id="WP_090850005.1">
    <property type="nucleotide sequence ID" value="NZ_FMZM01000001.1"/>
</dbReference>
<evidence type="ECO:0000256" key="1">
    <source>
        <dbReference type="ARBA" id="ARBA00022723"/>
    </source>
</evidence>
<comment type="cofactor">
    <cofactor evidence="4">
        <name>Mg(2+)</name>
        <dbReference type="ChEBI" id="CHEBI:18420"/>
    </cofactor>
</comment>
<dbReference type="AlphaFoldDB" id="A0A1G6ITV1"/>
<protein>
    <submittedName>
        <fullName evidence="5">Fructose-1,6-bisphosphatase</fullName>
    </submittedName>
</protein>
<accession>A0A1G6ITV1</accession>
<dbReference type="GO" id="GO:0006020">
    <property type="term" value="P:inositol metabolic process"/>
    <property type="evidence" value="ECO:0007669"/>
    <property type="project" value="TreeGrafter"/>
</dbReference>